<gene>
    <name evidence="1" type="ORF">RHSIM_Rhsim02G0203900</name>
</gene>
<evidence type="ECO:0008006" key="3">
    <source>
        <dbReference type="Google" id="ProtNLM"/>
    </source>
</evidence>
<dbReference type="InterPro" id="IPR046848">
    <property type="entry name" value="E_motif"/>
</dbReference>
<dbReference type="GO" id="GO:0003723">
    <property type="term" value="F:RNA binding"/>
    <property type="evidence" value="ECO:0007669"/>
    <property type="project" value="InterPro"/>
</dbReference>
<dbReference type="Proteomes" id="UP000626092">
    <property type="component" value="Unassembled WGS sequence"/>
</dbReference>
<name>A0A834HEP3_RHOSS</name>
<comment type="caution">
    <text evidence="1">The sequence shown here is derived from an EMBL/GenBank/DDBJ whole genome shotgun (WGS) entry which is preliminary data.</text>
</comment>
<reference evidence="1" key="1">
    <citation type="submission" date="2019-11" db="EMBL/GenBank/DDBJ databases">
        <authorList>
            <person name="Liu Y."/>
            <person name="Hou J."/>
            <person name="Li T.-Q."/>
            <person name="Guan C.-H."/>
            <person name="Wu X."/>
            <person name="Wu H.-Z."/>
            <person name="Ling F."/>
            <person name="Zhang R."/>
            <person name="Shi X.-G."/>
            <person name="Ren J.-P."/>
            <person name="Chen E.-F."/>
            <person name="Sun J.-M."/>
        </authorList>
    </citation>
    <scope>NUCLEOTIDE SEQUENCE</scope>
    <source>
        <strain evidence="1">Adult_tree_wgs_1</strain>
        <tissue evidence="1">Leaves</tissue>
    </source>
</reference>
<proteinExistence type="predicted"/>
<accession>A0A834HEP3</accession>
<dbReference type="OrthoDB" id="185373at2759"/>
<dbReference type="InterPro" id="IPR011990">
    <property type="entry name" value="TPR-like_helical_dom_sf"/>
</dbReference>
<dbReference type="PANTHER" id="PTHR47926:SF347">
    <property type="entry name" value="PENTATRICOPEPTIDE REPEAT-CONTAINING PROTEIN"/>
    <property type="match status" value="1"/>
</dbReference>
<evidence type="ECO:0000313" key="2">
    <source>
        <dbReference type="Proteomes" id="UP000626092"/>
    </source>
</evidence>
<dbReference type="Pfam" id="PF20431">
    <property type="entry name" value="E_motif"/>
    <property type="match status" value="1"/>
</dbReference>
<sequence>MLGRVGSVVEAYEFVKELGEEGNNFRILGSLLGACRNHGEFELGKNVSNKLLQMERGKGLSGCHVLLSNIYAEEGNWEYVYRVRKGMREKGLTKDVGCSWVDVAGCVNSFVSRDQSTLVLHSVVHCELSRDLCSDSCLVWGEFGVTGEYGQVFYLEE</sequence>
<protein>
    <recommendedName>
        <fullName evidence="3">Pentatricopeptide repeat-containing protein</fullName>
    </recommendedName>
</protein>
<dbReference type="AlphaFoldDB" id="A0A834HEP3"/>
<keyword evidence="2" id="KW-1185">Reference proteome</keyword>
<dbReference type="InterPro" id="IPR046960">
    <property type="entry name" value="PPR_At4g14850-like_plant"/>
</dbReference>
<evidence type="ECO:0000313" key="1">
    <source>
        <dbReference type="EMBL" id="KAF7150891.1"/>
    </source>
</evidence>
<dbReference type="GO" id="GO:0009451">
    <property type="term" value="P:RNA modification"/>
    <property type="evidence" value="ECO:0007669"/>
    <property type="project" value="InterPro"/>
</dbReference>
<organism evidence="1 2">
    <name type="scientific">Rhododendron simsii</name>
    <name type="common">Sims's rhododendron</name>
    <dbReference type="NCBI Taxonomy" id="118357"/>
    <lineage>
        <taxon>Eukaryota</taxon>
        <taxon>Viridiplantae</taxon>
        <taxon>Streptophyta</taxon>
        <taxon>Embryophyta</taxon>
        <taxon>Tracheophyta</taxon>
        <taxon>Spermatophyta</taxon>
        <taxon>Magnoliopsida</taxon>
        <taxon>eudicotyledons</taxon>
        <taxon>Gunneridae</taxon>
        <taxon>Pentapetalae</taxon>
        <taxon>asterids</taxon>
        <taxon>Ericales</taxon>
        <taxon>Ericaceae</taxon>
        <taxon>Ericoideae</taxon>
        <taxon>Rhodoreae</taxon>
        <taxon>Rhododendron</taxon>
    </lineage>
</organism>
<dbReference type="PANTHER" id="PTHR47926">
    <property type="entry name" value="PENTATRICOPEPTIDE REPEAT-CONTAINING PROTEIN"/>
    <property type="match status" value="1"/>
</dbReference>
<dbReference type="EMBL" id="WJXA01000002">
    <property type="protein sequence ID" value="KAF7150891.1"/>
    <property type="molecule type" value="Genomic_DNA"/>
</dbReference>
<dbReference type="Gene3D" id="1.25.40.10">
    <property type="entry name" value="Tetratricopeptide repeat domain"/>
    <property type="match status" value="1"/>
</dbReference>